<keyword evidence="13" id="KW-0732">Signal</keyword>
<keyword evidence="2 11" id="KW-0813">Transport</keyword>
<sequence>MNLLKKSLIAPTLAVLLYSNLYAKESYTVESMSLKEAIENISKKVNIPYMVNSNLIKGKTSQKIENISGVKNALDKVLENSGLEATIIDGTIIIKKKKLKEKNTILNNSIHKFDDIMVTGELQERNLQNTHSSVSVILGEKLDTSMDQDLSDVLEKVAGINGVGSDLNFAIRGMKDSGVVGEGQTISYQVDGTYIPSSRALWGSSITSTWDLEQIEVLRGPQSTQQGQNAMAGAINVRTKDPIFEEEYKFRADYASFNEKKLATAINIPLNENWAFRLAGEYASNDGDIKHITTGEDVGKGETKYLRGKLRYANDNLDMILTIADNYREVPEKNIDINEYPHRRVVSKDYKMEVDSNTYNLNINYDFDDKWSIKSNSSYLDSEYTTKSDGFIRGVDDEVLSEELKVLYTEDKLRLVVGSYYSLHKEKDSSKLSGMELTRFGYPGVFMNSTGEGNDETTNYALFTELEYELNNKWTVIAGLRYDKEKQVYDSFSTTTVTPYDPVGFASSSTEDKDSKYDALLPKLGLIYTIKEDITTGFTIQKGYRAGGSAINSLGQEYEFDPEYTTNYELSFRSLLLDKTLKFNTNIFYTKYEDMQISLVGPSGSIYDSYITNGGKSSIYGAEIETDYDVNESLNLFFNLAYAKTQFDEYNEGGVDYKGKEFLNAPKWTGSIGGSYKFNRNIMMNLYGTYTSHSYATLDNTEETKSDSAFITNTSITYKSDDNWSAKLYVRNLFDKEYITYRGLYDVSQASDPRVVGISFNYQF</sequence>
<dbReference type="SUPFAM" id="SSF56935">
    <property type="entry name" value="Porins"/>
    <property type="match status" value="1"/>
</dbReference>
<evidence type="ECO:0000256" key="6">
    <source>
        <dbReference type="ARBA" id="ARBA00023004"/>
    </source>
</evidence>
<dbReference type="PROSITE" id="PS52016">
    <property type="entry name" value="TONB_DEPENDENT_REC_3"/>
    <property type="match status" value="1"/>
</dbReference>
<evidence type="ECO:0000256" key="2">
    <source>
        <dbReference type="ARBA" id="ARBA00022448"/>
    </source>
</evidence>
<organism evidence="15 16">
    <name type="scientific">Halarcobacter mediterraneus</name>
    <dbReference type="NCBI Taxonomy" id="2023153"/>
    <lineage>
        <taxon>Bacteria</taxon>
        <taxon>Pseudomonadati</taxon>
        <taxon>Campylobacterota</taxon>
        <taxon>Epsilonproteobacteria</taxon>
        <taxon>Campylobacterales</taxon>
        <taxon>Arcobacteraceae</taxon>
        <taxon>Halarcobacter</taxon>
    </lineage>
</organism>
<dbReference type="InterPro" id="IPR000531">
    <property type="entry name" value="Beta-barrel_TonB"/>
</dbReference>
<comment type="subcellular location">
    <subcellularLocation>
        <location evidence="1 11">Cell outer membrane</location>
        <topology evidence="1 11">Multi-pass membrane protein</topology>
    </subcellularLocation>
</comment>
<evidence type="ECO:0000256" key="5">
    <source>
        <dbReference type="ARBA" id="ARBA00022692"/>
    </source>
</evidence>
<dbReference type="Gene3D" id="3.55.50.30">
    <property type="match status" value="1"/>
</dbReference>
<keyword evidence="4" id="KW-0410">Iron transport</keyword>
<dbReference type="RefSeq" id="WP_129061049.1">
    <property type="nucleotide sequence ID" value="NZ_NXIE01000002.1"/>
</dbReference>
<keyword evidence="9 11" id="KW-0472">Membrane</keyword>
<evidence type="ECO:0000256" key="11">
    <source>
        <dbReference type="PROSITE-ProRule" id="PRU01360"/>
    </source>
</evidence>
<proteinExistence type="inferred from homology"/>
<evidence type="ECO:0000313" key="16">
    <source>
        <dbReference type="Proteomes" id="UP000289718"/>
    </source>
</evidence>
<dbReference type="Pfam" id="PF07715">
    <property type="entry name" value="Plug"/>
    <property type="match status" value="1"/>
</dbReference>
<keyword evidence="7" id="KW-0406">Ion transport</keyword>
<evidence type="ECO:0000256" key="10">
    <source>
        <dbReference type="ARBA" id="ARBA00023237"/>
    </source>
</evidence>
<dbReference type="InterPro" id="IPR036942">
    <property type="entry name" value="Beta-barrel_TonB_sf"/>
</dbReference>
<dbReference type="CDD" id="cd01347">
    <property type="entry name" value="ligand_gated_channel"/>
    <property type="match status" value="1"/>
</dbReference>
<dbReference type="PANTHER" id="PTHR32552:SF81">
    <property type="entry name" value="TONB-DEPENDENT OUTER MEMBRANE RECEPTOR"/>
    <property type="match status" value="1"/>
</dbReference>
<dbReference type="Proteomes" id="UP000289718">
    <property type="component" value="Unassembled WGS sequence"/>
</dbReference>
<gene>
    <name evidence="15" type="ORF">CP965_05360</name>
</gene>
<evidence type="ECO:0000256" key="8">
    <source>
        <dbReference type="ARBA" id="ARBA00023077"/>
    </source>
</evidence>
<keyword evidence="8 12" id="KW-0798">TonB box</keyword>
<evidence type="ECO:0000256" key="9">
    <source>
        <dbReference type="ARBA" id="ARBA00023136"/>
    </source>
</evidence>
<keyword evidence="5 11" id="KW-0812">Transmembrane</keyword>
<evidence type="ECO:0000313" key="15">
    <source>
        <dbReference type="EMBL" id="RXK13228.1"/>
    </source>
</evidence>
<dbReference type="Pfam" id="PF00593">
    <property type="entry name" value="TonB_dep_Rec_b-barrel"/>
    <property type="match status" value="1"/>
</dbReference>
<dbReference type="PANTHER" id="PTHR32552">
    <property type="entry name" value="FERRICHROME IRON RECEPTOR-RELATED"/>
    <property type="match status" value="1"/>
</dbReference>
<evidence type="ECO:0000256" key="12">
    <source>
        <dbReference type="RuleBase" id="RU003357"/>
    </source>
</evidence>
<dbReference type="GO" id="GO:0006826">
    <property type="term" value="P:iron ion transport"/>
    <property type="evidence" value="ECO:0007669"/>
    <property type="project" value="UniProtKB-KW"/>
</dbReference>
<dbReference type="OrthoDB" id="9763670at2"/>
<evidence type="ECO:0000256" key="7">
    <source>
        <dbReference type="ARBA" id="ARBA00023065"/>
    </source>
</evidence>
<protein>
    <recommendedName>
        <fullName evidence="14">Secretin/TonB short N-terminal domain-containing protein</fullName>
    </recommendedName>
</protein>
<evidence type="ECO:0000256" key="1">
    <source>
        <dbReference type="ARBA" id="ARBA00004571"/>
    </source>
</evidence>
<dbReference type="Gene3D" id="2.40.170.20">
    <property type="entry name" value="TonB-dependent receptor, beta-barrel domain"/>
    <property type="match status" value="1"/>
</dbReference>
<evidence type="ECO:0000256" key="13">
    <source>
        <dbReference type="SAM" id="SignalP"/>
    </source>
</evidence>
<dbReference type="AlphaFoldDB" id="A0A4Q1AWM3"/>
<dbReference type="InterPro" id="IPR039426">
    <property type="entry name" value="TonB-dep_rcpt-like"/>
</dbReference>
<comment type="similarity">
    <text evidence="11 12">Belongs to the TonB-dependent receptor family.</text>
</comment>
<keyword evidence="16" id="KW-1185">Reference proteome</keyword>
<evidence type="ECO:0000256" key="4">
    <source>
        <dbReference type="ARBA" id="ARBA00022496"/>
    </source>
</evidence>
<dbReference type="EMBL" id="NXIE01000002">
    <property type="protein sequence ID" value="RXK13228.1"/>
    <property type="molecule type" value="Genomic_DNA"/>
</dbReference>
<dbReference type="SMART" id="SM00965">
    <property type="entry name" value="STN"/>
    <property type="match status" value="1"/>
</dbReference>
<dbReference type="InterPro" id="IPR011662">
    <property type="entry name" value="Secretin/TonB_short_N"/>
</dbReference>
<dbReference type="InterPro" id="IPR012910">
    <property type="entry name" value="Plug_dom"/>
</dbReference>
<keyword evidence="3 11" id="KW-1134">Transmembrane beta strand</keyword>
<evidence type="ECO:0000256" key="3">
    <source>
        <dbReference type="ARBA" id="ARBA00022452"/>
    </source>
</evidence>
<keyword evidence="6" id="KW-0408">Iron</keyword>
<name>A0A4Q1AWM3_9BACT</name>
<keyword evidence="10 11" id="KW-0998">Cell outer membrane</keyword>
<feature type="signal peptide" evidence="13">
    <location>
        <begin position="1"/>
        <end position="23"/>
    </location>
</feature>
<reference evidence="15 16" key="1">
    <citation type="submission" date="2017-09" db="EMBL/GenBank/DDBJ databases">
        <title>Genomics of the genus Arcobacter.</title>
        <authorList>
            <person name="Perez-Cataluna A."/>
            <person name="Figueras M.J."/>
            <person name="Salas-Masso N."/>
        </authorList>
    </citation>
    <scope>NUCLEOTIDE SEQUENCE [LARGE SCALE GENOMIC DNA]</scope>
    <source>
        <strain evidence="15 16">F156-34</strain>
    </source>
</reference>
<dbReference type="GO" id="GO:0009279">
    <property type="term" value="C:cell outer membrane"/>
    <property type="evidence" value="ECO:0007669"/>
    <property type="project" value="UniProtKB-SubCell"/>
</dbReference>
<comment type="caution">
    <text evidence="15">The sequence shown here is derived from an EMBL/GenBank/DDBJ whole genome shotgun (WGS) entry which is preliminary data.</text>
</comment>
<accession>A0A4Q1AWM3</accession>
<feature type="domain" description="Secretin/TonB short N-terminal" evidence="14">
    <location>
        <begin position="47"/>
        <end position="97"/>
    </location>
</feature>
<feature type="chain" id="PRO_5020968109" description="Secretin/TonB short N-terminal domain-containing protein" evidence="13">
    <location>
        <begin position="24"/>
        <end position="764"/>
    </location>
</feature>
<evidence type="ECO:0000259" key="14">
    <source>
        <dbReference type="SMART" id="SM00965"/>
    </source>
</evidence>